<dbReference type="Proteomes" id="UP001198983">
    <property type="component" value="Chromosome"/>
</dbReference>
<dbReference type="KEGG" id="tem:JW646_12290"/>
<dbReference type="PANTHER" id="PTHR38436:SF1">
    <property type="entry name" value="ESTER CYCLASE"/>
    <property type="match status" value="1"/>
</dbReference>
<dbReference type="PANTHER" id="PTHR38436">
    <property type="entry name" value="POLYKETIDE CYCLASE SNOAL-LIKE DOMAIN"/>
    <property type="match status" value="1"/>
</dbReference>
<dbReference type="RefSeq" id="WP_228415319.1">
    <property type="nucleotide sequence ID" value="NZ_CP081135.1"/>
</dbReference>
<dbReference type="InterPro" id="IPR032710">
    <property type="entry name" value="NTF2-like_dom_sf"/>
</dbReference>
<dbReference type="EMBL" id="CP081135">
    <property type="protein sequence ID" value="UEL46423.1"/>
    <property type="molecule type" value="Genomic_DNA"/>
</dbReference>
<dbReference type="InterPro" id="IPR009959">
    <property type="entry name" value="Cyclase_SnoaL-like"/>
</dbReference>
<dbReference type="Gene3D" id="3.10.450.50">
    <property type="match status" value="2"/>
</dbReference>
<dbReference type="SUPFAM" id="SSF54427">
    <property type="entry name" value="NTF2-like"/>
    <property type="match status" value="2"/>
</dbReference>
<proteinExistence type="predicted"/>
<keyword evidence="2" id="KW-1185">Reference proteome</keyword>
<sequence length="337" mass="38443">MSKYQEAKKITREYFEALEKSTVENRVETIKQFTSENYLWRGVYPFRVQEGAQACVENFWNPLMQSVKHLQRRQDIFIGGTNEISGETWTMSMGHFMGLFDEDFLGVRHTGKMISLRYAEFTCVEEGKITQTGLFVDLIGFMQQAGAYPLPPSTGQYFVYPGPRNHDGLLFEDAPEEEGVKTLALVNKMVDDLSALNDSGAMGCPPEVLEKSWSKDMIWYGPAGIGASYTIPRYQMQHQLPFRNNLKDKKFNGHVCRFAEGNFACFFGWPNLSNTPIGGFLGLPGGEIRADMQVVDVYYRIDDKLCENWVLIDIPFWLKQQGLDIFDRTGKILNPVL</sequence>
<organism evidence="1 2">
    <name type="scientific">Terrisporobacter hibernicus</name>
    <dbReference type="NCBI Taxonomy" id="2813371"/>
    <lineage>
        <taxon>Bacteria</taxon>
        <taxon>Bacillati</taxon>
        <taxon>Bacillota</taxon>
        <taxon>Clostridia</taxon>
        <taxon>Peptostreptococcales</taxon>
        <taxon>Peptostreptococcaceae</taxon>
        <taxon>Terrisporobacter</taxon>
    </lineage>
</organism>
<evidence type="ECO:0000313" key="2">
    <source>
        <dbReference type="Proteomes" id="UP001198983"/>
    </source>
</evidence>
<protein>
    <submittedName>
        <fullName evidence="1">Nuclear transport factor 2 family protein</fullName>
    </submittedName>
</protein>
<gene>
    <name evidence="1" type="ORF">JW646_12290</name>
</gene>
<evidence type="ECO:0000313" key="1">
    <source>
        <dbReference type="EMBL" id="UEL46423.1"/>
    </source>
</evidence>
<dbReference type="AlphaFoldDB" id="A0AAX2ZAT2"/>
<name>A0AAX2ZAT2_9FIRM</name>
<reference evidence="1 2" key="1">
    <citation type="journal article" date="2023" name="Int. J. Syst. Evol. Microbiol.">
        <title>Terrisporobacter hibernicus sp. nov., isolated from bovine faeces in Northern Ireland.</title>
        <authorList>
            <person name="Mitchell M."/>
            <person name="Nguyen S.V."/>
            <person name="Connor M."/>
            <person name="Fairley D.J."/>
            <person name="Donoghue O."/>
            <person name="Marshall H."/>
            <person name="Koolman L."/>
            <person name="McMullan G."/>
            <person name="Schaffer K.E."/>
            <person name="McGrath J.W."/>
            <person name="Fanning S."/>
        </authorList>
    </citation>
    <scope>NUCLEOTIDE SEQUENCE [LARGE SCALE GENOMIC DNA]</scope>
    <source>
        <strain evidence="1 2">MCA3</strain>
    </source>
</reference>
<accession>A0AAX2ZAT2</accession>
<dbReference type="GO" id="GO:0030638">
    <property type="term" value="P:polyketide metabolic process"/>
    <property type="evidence" value="ECO:0007669"/>
    <property type="project" value="InterPro"/>
</dbReference>